<keyword evidence="3" id="KW-0378">Hydrolase</keyword>
<sequence>MLIASRRLARWLAFAVLLAFAPAPFPAIAQGPEGTQRQPEFDVVVDRDGAPRATSAPPDRPNILLIYTDDQPYKTVGCYPEAPPWVQTPNIDRLASRGVRFHRAYLGSWCMPSRASILTGRLPHGIESLRMAGEYPGSTYDPEQAPFWPAVFRRHGYHTAQIGKWHTGTDTGFGRDWDDQIVWNRPAHPDNAGNYFHDQILAFNDEERRVEGYSTDNYTEWALDVIRGARRDPDKPWFLWLCYGAVHGPTTPAARHQGSYDGQTAPVPDDIFGPRPDKPSYLEHTQAWEPGPGGLPVMKTRAPREGNFDTDEPGLDFQDWVQQVNECARALDEGVGRLLAALDETGQRENTLVIFTADQGYALGEHGMSIKLAPYDAAVASPLIVSQPGTLPEGETCSVAVNAPDLVATIAARAGIAIPWELHGRDITPLLESPRSADWPHPMLMEHLGRAYGSDTSPIPTGSKLTEVGGVPWWVLLRDGRFKYIRTLAEGEPEELYDLDADPEELHNLAADPEYRAVLESLRERTVAELRRTGAPFADAMHAPRLLSR</sequence>
<dbReference type="InterPro" id="IPR050738">
    <property type="entry name" value="Sulfatase"/>
</dbReference>
<feature type="chain" id="PRO_5019206170" evidence="5">
    <location>
        <begin position="30"/>
        <end position="549"/>
    </location>
</feature>
<dbReference type="OrthoDB" id="241354at2"/>
<evidence type="ECO:0000256" key="4">
    <source>
        <dbReference type="ARBA" id="ARBA00022837"/>
    </source>
</evidence>
<evidence type="ECO:0000256" key="1">
    <source>
        <dbReference type="ARBA" id="ARBA00008779"/>
    </source>
</evidence>
<proteinExistence type="inferred from homology"/>
<dbReference type="SUPFAM" id="SSF53649">
    <property type="entry name" value="Alkaline phosphatase-like"/>
    <property type="match status" value="1"/>
</dbReference>
<dbReference type="EMBL" id="RYZH01000024">
    <property type="protein sequence ID" value="RUL87201.1"/>
    <property type="molecule type" value="Genomic_DNA"/>
</dbReference>
<feature type="domain" description="Sulfatase N-terminal" evidence="6">
    <location>
        <begin position="61"/>
        <end position="416"/>
    </location>
</feature>
<reference evidence="8 9" key="2">
    <citation type="submission" date="2019-01" db="EMBL/GenBank/DDBJ databases">
        <title>Tautonia sociabilis, a novel thermotolerant planctomycete of Isosphaeraceae family, isolated from a 4000 m deep subterranean habitat.</title>
        <authorList>
            <person name="Kovaleva O.L."/>
            <person name="Elcheninov A.G."/>
            <person name="Van Heerden E."/>
            <person name="Toshchakov S.V."/>
            <person name="Novikov A."/>
            <person name="Bonch-Osmolovskaya E.A."/>
            <person name="Kublanov I.V."/>
        </authorList>
    </citation>
    <scope>NUCLEOTIDE SEQUENCE [LARGE SCALE GENOMIC DNA]</scope>
    <source>
        <strain evidence="8 9">GM2012</strain>
    </source>
</reference>
<evidence type="ECO:0000256" key="5">
    <source>
        <dbReference type="SAM" id="SignalP"/>
    </source>
</evidence>
<keyword evidence="2" id="KW-0479">Metal-binding</keyword>
<feature type="domain" description="N-sulphoglucosamine sulphohydrolase C-terminal" evidence="7">
    <location>
        <begin position="477"/>
        <end position="526"/>
    </location>
</feature>
<feature type="signal peptide" evidence="5">
    <location>
        <begin position="1"/>
        <end position="29"/>
    </location>
</feature>
<keyword evidence="9" id="KW-1185">Reference proteome</keyword>
<comment type="similarity">
    <text evidence="1">Belongs to the sulfatase family.</text>
</comment>
<dbReference type="Pfam" id="PF16347">
    <property type="entry name" value="SGSH_C"/>
    <property type="match status" value="1"/>
</dbReference>
<evidence type="ECO:0000259" key="6">
    <source>
        <dbReference type="Pfam" id="PF00884"/>
    </source>
</evidence>
<dbReference type="InterPro" id="IPR000917">
    <property type="entry name" value="Sulfatase_N"/>
</dbReference>
<dbReference type="GO" id="GO:0046872">
    <property type="term" value="F:metal ion binding"/>
    <property type="evidence" value="ECO:0007669"/>
    <property type="project" value="UniProtKB-KW"/>
</dbReference>
<evidence type="ECO:0000313" key="8">
    <source>
        <dbReference type="EMBL" id="RUL87201.1"/>
    </source>
</evidence>
<dbReference type="PANTHER" id="PTHR42693:SF53">
    <property type="entry name" value="ENDO-4-O-SULFATASE"/>
    <property type="match status" value="1"/>
</dbReference>
<comment type="caution">
    <text evidence="8">The sequence shown here is derived from an EMBL/GenBank/DDBJ whole genome shotgun (WGS) entry which is preliminary data.</text>
</comment>
<dbReference type="AlphaFoldDB" id="A0A432MIL5"/>
<reference evidence="8 9" key="1">
    <citation type="submission" date="2018-12" db="EMBL/GenBank/DDBJ databases">
        <authorList>
            <person name="Toschakov S.V."/>
        </authorList>
    </citation>
    <scope>NUCLEOTIDE SEQUENCE [LARGE SCALE GENOMIC DNA]</scope>
    <source>
        <strain evidence="8 9">GM2012</strain>
    </source>
</reference>
<evidence type="ECO:0000313" key="9">
    <source>
        <dbReference type="Proteomes" id="UP000280296"/>
    </source>
</evidence>
<gene>
    <name evidence="8" type="ORF">TsocGM_13305</name>
</gene>
<keyword evidence="4" id="KW-0106">Calcium</keyword>
<organism evidence="8 9">
    <name type="scientific">Tautonia sociabilis</name>
    <dbReference type="NCBI Taxonomy" id="2080755"/>
    <lineage>
        <taxon>Bacteria</taxon>
        <taxon>Pseudomonadati</taxon>
        <taxon>Planctomycetota</taxon>
        <taxon>Planctomycetia</taxon>
        <taxon>Isosphaerales</taxon>
        <taxon>Isosphaeraceae</taxon>
        <taxon>Tautonia</taxon>
    </lineage>
</organism>
<accession>A0A432MIL5</accession>
<dbReference type="PANTHER" id="PTHR42693">
    <property type="entry name" value="ARYLSULFATASE FAMILY MEMBER"/>
    <property type="match status" value="1"/>
</dbReference>
<dbReference type="GO" id="GO:0004065">
    <property type="term" value="F:arylsulfatase activity"/>
    <property type="evidence" value="ECO:0007669"/>
    <property type="project" value="TreeGrafter"/>
</dbReference>
<name>A0A432MIL5_9BACT</name>
<evidence type="ECO:0000256" key="3">
    <source>
        <dbReference type="ARBA" id="ARBA00022801"/>
    </source>
</evidence>
<dbReference type="PROSITE" id="PS00149">
    <property type="entry name" value="SULFATASE_2"/>
    <property type="match status" value="1"/>
</dbReference>
<dbReference type="Gene3D" id="3.40.720.10">
    <property type="entry name" value="Alkaline Phosphatase, subunit A"/>
    <property type="match status" value="1"/>
</dbReference>
<evidence type="ECO:0000259" key="7">
    <source>
        <dbReference type="Pfam" id="PF16347"/>
    </source>
</evidence>
<dbReference type="InterPro" id="IPR024607">
    <property type="entry name" value="Sulfatase_CS"/>
</dbReference>
<dbReference type="Pfam" id="PF00884">
    <property type="entry name" value="Sulfatase"/>
    <property type="match status" value="1"/>
</dbReference>
<keyword evidence="5" id="KW-0732">Signal</keyword>
<evidence type="ECO:0000256" key="2">
    <source>
        <dbReference type="ARBA" id="ARBA00022723"/>
    </source>
</evidence>
<protein>
    <submittedName>
        <fullName evidence="8">DUF4976 domain-containing protein</fullName>
    </submittedName>
</protein>
<dbReference type="RefSeq" id="WP_126725902.1">
    <property type="nucleotide sequence ID" value="NZ_RYZH01000024.1"/>
</dbReference>
<dbReference type="InterPro" id="IPR017850">
    <property type="entry name" value="Alkaline_phosphatase_core_sf"/>
</dbReference>
<dbReference type="InterPro" id="IPR032506">
    <property type="entry name" value="SGSH_C"/>
</dbReference>
<dbReference type="Proteomes" id="UP000280296">
    <property type="component" value="Unassembled WGS sequence"/>
</dbReference>